<evidence type="ECO:0000256" key="1">
    <source>
        <dbReference type="SAM" id="MobiDB-lite"/>
    </source>
</evidence>
<feature type="region of interest" description="Disordered" evidence="1">
    <location>
        <begin position="118"/>
        <end position="145"/>
    </location>
</feature>
<gene>
    <name evidence="2" type="ORF">HLUCCA11_19010</name>
</gene>
<name>A0A0P8DB58_9CYAN</name>
<protein>
    <submittedName>
        <fullName evidence="2">Uncharacterized protein</fullName>
    </submittedName>
</protein>
<feature type="compositionally biased region" description="Basic and acidic residues" evidence="1">
    <location>
        <begin position="120"/>
        <end position="136"/>
    </location>
</feature>
<evidence type="ECO:0000313" key="2">
    <source>
        <dbReference type="EMBL" id="KPQ33325.1"/>
    </source>
</evidence>
<proteinExistence type="predicted"/>
<dbReference type="AlphaFoldDB" id="A0A0P8DB58"/>
<sequence length="145" mass="16632">MPIKERNTFSLNLKTQKVVSFITSEKDKTGESKTSFINELLECLASWPIVLTAHTRSRSILHEIKAVKELLEDDLIKQIPRIAARSRRNPVQMLLYLIERGIEADKQLASTQTQNVYELKASDKHSDRRRSDRGTPSRELSTNIV</sequence>
<reference evidence="2 3" key="1">
    <citation type="submission" date="2015-09" db="EMBL/GenBank/DDBJ databases">
        <title>Identification and resolution of microdiversity through metagenomic sequencing of parallel consortia.</title>
        <authorList>
            <person name="Nelson W.C."/>
            <person name="Romine M.F."/>
            <person name="Lindemann S.R."/>
        </authorList>
    </citation>
    <scope>NUCLEOTIDE SEQUENCE [LARGE SCALE GENOMIC DNA]</scope>
    <source>
        <strain evidence="2">Ana</strain>
    </source>
</reference>
<organism evidence="2 3">
    <name type="scientific">Phormidesmis priestleyi Ana</name>
    <dbReference type="NCBI Taxonomy" id="1666911"/>
    <lineage>
        <taxon>Bacteria</taxon>
        <taxon>Bacillati</taxon>
        <taxon>Cyanobacteriota</taxon>
        <taxon>Cyanophyceae</taxon>
        <taxon>Leptolyngbyales</taxon>
        <taxon>Leptolyngbyaceae</taxon>
        <taxon>Phormidesmis</taxon>
    </lineage>
</organism>
<evidence type="ECO:0000313" key="3">
    <source>
        <dbReference type="Proteomes" id="UP000050465"/>
    </source>
</evidence>
<accession>A0A0P8DB58</accession>
<dbReference type="EMBL" id="LJZR01000034">
    <property type="protein sequence ID" value="KPQ33325.1"/>
    <property type="molecule type" value="Genomic_DNA"/>
</dbReference>
<dbReference type="Proteomes" id="UP000050465">
    <property type="component" value="Unassembled WGS sequence"/>
</dbReference>
<comment type="caution">
    <text evidence="2">The sequence shown here is derived from an EMBL/GenBank/DDBJ whole genome shotgun (WGS) entry which is preliminary data.</text>
</comment>